<sequence>MPPPPIRALQQRPAVSTTTPAAKPQDRPKPRDHRGTPGRLPASNAQALAAFKTGTKPLQGAPAAAQDQVGNGAVGAAAKRQGPAADPKFASLKKDVQRKKRNVARSHPPARAEADSAQGAARPPKDDEVAQGKTANSEKMEKAEPKQFDQDAFIAAVEQAIRDNAPKTLEDADNFPDSTKPQEVKNDVQHRVGEGKQDSAEQIATTTAAPPDTSKAEIKTVVPMTPDRPPGRPATPNPANAVPDKLPASATDMSAGPARVNQQMADAQVTETQLQKSNEPTFNKALTEKKTAEQHSDTAPGQLRKSETAQLRESTAAAKQFGAAAMGAMSAQRVRTGQKVGGGKKTAKERGSTKRTSTAHRCRHGAPSSGSRTSCSACPTKRTTSSRGQGTTTSARCVT</sequence>
<protein>
    <submittedName>
        <fullName evidence="2">Uncharacterized protein</fullName>
    </submittedName>
</protein>
<evidence type="ECO:0000256" key="1">
    <source>
        <dbReference type="SAM" id="MobiDB-lite"/>
    </source>
</evidence>
<feature type="compositionally biased region" description="Basic and acidic residues" evidence="1">
    <location>
        <begin position="180"/>
        <end position="199"/>
    </location>
</feature>
<feature type="compositionally biased region" description="Polar residues" evidence="1">
    <location>
        <begin position="260"/>
        <end position="281"/>
    </location>
</feature>
<keyword evidence="3" id="KW-1185">Reference proteome</keyword>
<feature type="compositionally biased region" description="Pro residues" evidence="1">
    <location>
        <begin position="226"/>
        <end position="236"/>
    </location>
</feature>
<feature type="compositionally biased region" description="Basic and acidic residues" evidence="1">
    <location>
        <begin position="24"/>
        <end position="35"/>
    </location>
</feature>
<accession>A0ABS8ZQU5</accession>
<feature type="compositionally biased region" description="Low complexity" evidence="1">
    <location>
        <begin position="316"/>
        <end position="329"/>
    </location>
</feature>
<dbReference type="Proteomes" id="UP001521150">
    <property type="component" value="Unassembled WGS sequence"/>
</dbReference>
<feature type="compositionally biased region" description="Polar residues" evidence="1">
    <location>
        <begin position="368"/>
        <end position="377"/>
    </location>
</feature>
<dbReference type="EMBL" id="JAJVCN010000004">
    <property type="protein sequence ID" value="MCE7010133.1"/>
    <property type="molecule type" value="Genomic_DNA"/>
</dbReference>
<feature type="compositionally biased region" description="Low complexity" evidence="1">
    <location>
        <begin position="380"/>
        <end position="399"/>
    </location>
</feature>
<gene>
    <name evidence="2" type="ORF">LWC34_46130</name>
</gene>
<feature type="region of interest" description="Disordered" evidence="1">
    <location>
        <begin position="1"/>
        <end position="152"/>
    </location>
</feature>
<reference evidence="2 3" key="1">
    <citation type="submission" date="2021-12" db="EMBL/GenBank/DDBJ databases">
        <title>Genome sequence of Kibdelosporangium philippinense ATCC 49844.</title>
        <authorList>
            <person name="Fedorov E.A."/>
            <person name="Omeragic M."/>
            <person name="Shalygina K.F."/>
            <person name="Maclea K.S."/>
        </authorList>
    </citation>
    <scope>NUCLEOTIDE SEQUENCE [LARGE SCALE GENOMIC DNA]</scope>
    <source>
        <strain evidence="2 3">ATCC 49844</strain>
    </source>
</reference>
<proteinExistence type="predicted"/>
<dbReference type="RefSeq" id="WP_233731587.1">
    <property type="nucleotide sequence ID" value="NZ_JAJVCN010000004.1"/>
</dbReference>
<organism evidence="2 3">
    <name type="scientific">Kibdelosporangium philippinense</name>
    <dbReference type="NCBI Taxonomy" id="211113"/>
    <lineage>
        <taxon>Bacteria</taxon>
        <taxon>Bacillati</taxon>
        <taxon>Actinomycetota</taxon>
        <taxon>Actinomycetes</taxon>
        <taxon>Pseudonocardiales</taxon>
        <taxon>Pseudonocardiaceae</taxon>
        <taxon>Kibdelosporangium</taxon>
    </lineage>
</organism>
<feature type="compositionally biased region" description="Basic and acidic residues" evidence="1">
    <location>
        <begin position="286"/>
        <end position="296"/>
    </location>
</feature>
<feature type="compositionally biased region" description="Basic and acidic residues" evidence="1">
    <location>
        <begin position="123"/>
        <end position="149"/>
    </location>
</feature>
<evidence type="ECO:0000313" key="2">
    <source>
        <dbReference type="EMBL" id="MCE7010133.1"/>
    </source>
</evidence>
<comment type="caution">
    <text evidence="2">The sequence shown here is derived from an EMBL/GenBank/DDBJ whole genome shotgun (WGS) entry which is preliminary data.</text>
</comment>
<feature type="region of interest" description="Disordered" evidence="1">
    <location>
        <begin position="164"/>
        <end position="399"/>
    </location>
</feature>
<evidence type="ECO:0000313" key="3">
    <source>
        <dbReference type="Proteomes" id="UP001521150"/>
    </source>
</evidence>
<name>A0ABS8ZQU5_9PSEU</name>